<evidence type="ECO:0000313" key="5">
    <source>
        <dbReference type="EMBL" id="CAD5326017.1"/>
    </source>
</evidence>
<dbReference type="EMBL" id="LR881468">
    <property type="protein sequence ID" value="CAD5326017.1"/>
    <property type="molecule type" value="Genomic_DNA"/>
</dbReference>
<protein>
    <submittedName>
        <fullName evidence="5">(thale cress) hypothetical protein</fullName>
    </submittedName>
</protein>
<dbReference type="AlphaFoldDB" id="A0A5S9XM47"/>
<evidence type="ECO:0000256" key="1">
    <source>
        <dbReference type="SAM" id="MobiDB-lite"/>
    </source>
</evidence>
<proteinExistence type="predicted"/>
<dbReference type="InterPro" id="IPR039335">
    <property type="entry name" value="SIB1/2"/>
</dbReference>
<dbReference type="PANTHER" id="PTHR33624:SF2">
    <property type="entry name" value="SIGMA FACTOR BINDING PROTEIN 1, CHLOROPLASTIC"/>
    <property type="match status" value="1"/>
</dbReference>
<dbReference type="Proteomes" id="UP000434276">
    <property type="component" value="Unassembled WGS sequence"/>
</dbReference>
<dbReference type="OrthoDB" id="665788at2759"/>
<dbReference type="ExpressionAtlas" id="A0A5S9XM47">
    <property type="expression patterns" value="baseline and differential"/>
</dbReference>
<feature type="region of interest" description="Disordered" evidence="1">
    <location>
        <begin position="1"/>
        <end position="40"/>
    </location>
</feature>
<gene>
    <name evidence="5" type="ORF">AT9943_LOCUS13813</name>
    <name evidence="4" type="ORF">C24_LOCUS15930</name>
</gene>
<dbReference type="InterPro" id="IPR008889">
    <property type="entry name" value="VQ"/>
</dbReference>
<feature type="domain" description="Thioester reductase (TE)" evidence="3">
    <location>
        <begin position="127"/>
        <end position="201"/>
    </location>
</feature>
<sequence length="202" mass="22500">MESSSSTFLTTTSLDKKKPSPVSRKSPKQKKKTTSTNKPIKVRYISNPMRVQTCASKFRELVQELTGQDAVDLQPEPIYSPSSDDHNLSPPAENLAPRVLHQEPFGERVSDCYEPLNAEEMFLPDQMSAVLIEKLLRASPEIGEDISLIKSNDQESANKRLSDEQAHVSSYEAFMTSKLIPVVGDIVEDKHGIKSEIAKSLK</sequence>
<evidence type="ECO:0000259" key="3">
    <source>
        <dbReference type="Pfam" id="PF07993"/>
    </source>
</evidence>
<evidence type="ECO:0000313" key="4">
    <source>
        <dbReference type="EMBL" id="CAA0386843.1"/>
    </source>
</evidence>
<reference evidence="4 6" key="1">
    <citation type="submission" date="2019-12" db="EMBL/GenBank/DDBJ databases">
        <authorList>
            <person name="Jiao W.-B."/>
            <person name="Schneeberger K."/>
        </authorList>
    </citation>
    <scope>NUCLEOTIDE SEQUENCE [LARGE SCALE GENOMIC DNA]</scope>
    <source>
        <strain evidence="6">cv. C24</strain>
    </source>
</reference>
<dbReference type="Gene3D" id="3.40.50.720">
    <property type="entry name" value="NAD(P)-binding Rossmann-like Domain"/>
    <property type="match status" value="1"/>
</dbReference>
<dbReference type="Pfam" id="PF07993">
    <property type="entry name" value="NAD_binding_4"/>
    <property type="match status" value="1"/>
</dbReference>
<evidence type="ECO:0000259" key="2">
    <source>
        <dbReference type="Pfam" id="PF05678"/>
    </source>
</evidence>
<name>A0A5S9XM47_ARATH</name>
<feature type="compositionally biased region" description="Low complexity" evidence="1">
    <location>
        <begin position="1"/>
        <end position="13"/>
    </location>
</feature>
<reference evidence="5 7" key="2">
    <citation type="submission" date="2020-09" db="EMBL/GenBank/DDBJ databases">
        <authorList>
            <person name="Ashkenazy H."/>
        </authorList>
    </citation>
    <scope>NUCLEOTIDE SEQUENCE [LARGE SCALE GENOMIC DNA]</scope>
    <source>
        <strain evidence="7">cv. Cdm-0</strain>
    </source>
</reference>
<dbReference type="EMBL" id="CACSHJ010000089">
    <property type="protein sequence ID" value="CAA0386843.1"/>
    <property type="molecule type" value="Genomic_DNA"/>
</dbReference>
<dbReference type="Proteomes" id="UP000516314">
    <property type="component" value="Chromosome 3"/>
</dbReference>
<evidence type="ECO:0000313" key="7">
    <source>
        <dbReference type="Proteomes" id="UP000516314"/>
    </source>
</evidence>
<dbReference type="Pfam" id="PF05678">
    <property type="entry name" value="VQ"/>
    <property type="match status" value="1"/>
</dbReference>
<feature type="domain" description="VQ" evidence="2">
    <location>
        <begin position="45"/>
        <end position="70"/>
    </location>
</feature>
<dbReference type="PANTHER" id="PTHR33624">
    <property type="entry name" value="SIGMA FACTOR BINDING PROTEIN 1, CHLOROPLASTIC"/>
    <property type="match status" value="1"/>
</dbReference>
<organism evidence="4 6">
    <name type="scientific">Arabidopsis thaliana</name>
    <name type="common">Mouse-ear cress</name>
    <dbReference type="NCBI Taxonomy" id="3702"/>
    <lineage>
        <taxon>Eukaryota</taxon>
        <taxon>Viridiplantae</taxon>
        <taxon>Streptophyta</taxon>
        <taxon>Embryophyta</taxon>
        <taxon>Tracheophyta</taxon>
        <taxon>Spermatophyta</taxon>
        <taxon>Magnoliopsida</taxon>
        <taxon>eudicotyledons</taxon>
        <taxon>Gunneridae</taxon>
        <taxon>Pentapetalae</taxon>
        <taxon>rosids</taxon>
        <taxon>malvids</taxon>
        <taxon>Brassicales</taxon>
        <taxon>Brassicaceae</taxon>
        <taxon>Camelineae</taxon>
        <taxon>Arabidopsis</taxon>
    </lineage>
</organism>
<dbReference type="InterPro" id="IPR013120">
    <property type="entry name" value="FAR_NAD-bd"/>
</dbReference>
<accession>A0A5S9XM47</accession>
<evidence type="ECO:0000313" key="6">
    <source>
        <dbReference type="Proteomes" id="UP000434276"/>
    </source>
</evidence>